<keyword evidence="6 8" id="KW-1133">Transmembrane helix</keyword>
<keyword evidence="10" id="KW-1185">Reference proteome</keyword>
<evidence type="ECO:0000256" key="8">
    <source>
        <dbReference type="SAM" id="Phobius"/>
    </source>
</evidence>
<evidence type="ECO:0000313" key="10">
    <source>
        <dbReference type="Proteomes" id="UP001596074"/>
    </source>
</evidence>
<evidence type="ECO:0000256" key="7">
    <source>
        <dbReference type="ARBA" id="ARBA00023136"/>
    </source>
</evidence>
<feature type="transmembrane region" description="Helical" evidence="8">
    <location>
        <begin position="291"/>
        <end position="310"/>
    </location>
</feature>
<feature type="transmembrane region" description="Helical" evidence="8">
    <location>
        <begin position="258"/>
        <end position="279"/>
    </location>
</feature>
<organism evidence="9 10">
    <name type="scientific">Actinomadura rugatobispora</name>
    <dbReference type="NCBI Taxonomy" id="1994"/>
    <lineage>
        <taxon>Bacteria</taxon>
        <taxon>Bacillati</taxon>
        <taxon>Actinomycetota</taxon>
        <taxon>Actinomycetes</taxon>
        <taxon>Streptosporangiales</taxon>
        <taxon>Thermomonosporaceae</taxon>
        <taxon>Actinomadura</taxon>
    </lineage>
</organism>
<feature type="transmembrane region" description="Helical" evidence="8">
    <location>
        <begin position="229"/>
        <end position="252"/>
    </location>
</feature>
<sequence length="311" mass="31965">MAGVVTAFAALVAVALLGYLAGVAGVLRAQDELVLSRLAFFVATPALMFTTVATADLGSIFSPVLPVNVLAVAAVQAVYLAAARWVLRRRRSETTIGVLASSYVNAGNLGIPVSVYVLGDGALVAPILLFQLLVMTPVAFLVLDGGAGEGGRAHAVRAALLRPLRNPLTVASLLGLGVAVAGVEPPEPLMRPVELVAGAAVPVALIAYGLSLRGRRHAEEEDAGVRRDIALAVVLKIFLQPAVAYLAGRYAFGLDGGALLASTLFAALPTAQNIYVYAVHYGTATRLARSAVLASTLLSIPVMITLGGLLA</sequence>
<dbReference type="Proteomes" id="UP001596074">
    <property type="component" value="Unassembled WGS sequence"/>
</dbReference>
<feature type="transmembrane region" description="Helical" evidence="8">
    <location>
        <begin position="189"/>
        <end position="208"/>
    </location>
</feature>
<feature type="transmembrane region" description="Helical" evidence="8">
    <location>
        <begin position="164"/>
        <end position="183"/>
    </location>
</feature>
<dbReference type="InterPro" id="IPR004776">
    <property type="entry name" value="Mem_transp_PIN-like"/>
</dbReference>
<keyword evidence="5 8" id="KW-0812">Transmembrane</keyword>
<dbReference type="EMBL" id="JBHSON010000045">
    <property type="protein sequence ID" value="MFC5749720.1"/>
    <property type="molecule type" value="Genomic_DNA"/>
</dbReference>
<reference evidence="10" key="1">
    <citation type="journal article" date="2019" name="Int. J. Syst. Evol. Microbiol.">
        <title>The Global Catalogue of Microorganisms (GCM) 10K type strain sequencing project: providing services to taxonomists for standard genome sequencing and annotation.</title>
        <authorList>
            <consortium name="The Broad Institute Genomics Platform"/>
            <consortium name="The Broad Institute Genome Sequencing Center for Infectious Disease"/>
            <person name="Wu L."/>
            <person name="Ma J."/>
        </authorList>
    </citation>
    <scope>NUCLEOTIDE SEQUENCE [LARGE SCALE GENOMIC DNA]</scope>
    <source>
        <strain evidence="10">KCTC 42087</strain>
    </source>
</reference>
<comment type="caution">
    <text evidence="9">The sequence shown here is derived from an EMBL/GenBank/DDBJ whole genome shotgun (WGS) entry which is preliminary data.</text>
</comment>
<evidence type="ECO:0000256" key="5">
    <source>
        <dbReference type="ARBA" id="ARBA00022692"/>
    </source>
</evidence>
<evidence type="ECO:0000313" key="9">
    <source>
        <dbReference type="EMBL" id="MFC5749720.1"/>
    </source>
</evidence>
<feature type="transmembrane region" description="Helical" evidence="8">
    <location>
        <begin position="34"/>
        <end position="54"/>
    </location>
</feature>
<dbReference type="RefSeq" id="WP_378285447.1">
    <property type="nucleotide sequence ID" value="NZ_JBHSON010000045.1"/>
</dbReference>
<evidence type="ECO:0000256" key="6">
    <source>
        <dbReference type="ARBA" id="ARBA00022989"/>
    </source>
</evidence>
<comment type="similarity">
    <text evidence="2">Belongs to the auxin efflux carrier (TC 2.A.69) family.</text>
</comment>
<keyword evidence="4" id="KW-1003">Cell membrane</keyword>
<keyword evidence="7 8" id="KW-0472">Membrane</keyword>
<evidence type="ECO:0000256" key="4">
    <source>
        <dbReference type="ARBA" id="ARBA00022475"/>
    </source>
</evidence>
<protein>
    <submittedName>
        <fullName evidence="9">AEC family transporter</fullName>
    </submittedName>
</protein>
<evidence type="ECO:0000256" key="2">
    <source>
        <dbReference type="ARBA" id="ARBA00010145"/>
    </source>
</evidence>
<dbReference type="Gene3D" id="1.20.1530.20">
    <property type="match status" value="1"/>
</dbReference>
<comment type="subcellular location">
    <subcellularLocation>
        <location evidence="1">Cell membrane</location>
        <topology evidence="1">Multi-pass membrane protein</topology>
    </subcellularLocation>
</comment>
<feature type="transmembrane region" description="Helical" evidence="8">
    <location>
        <begin position="6"/>
        <end position="27"/>
    </location>
</feature>
<feature type="transmembrane region" description="Helical" evidence="8">
    <location>
        <begin position="60"/>
        <end position="82"/>
    </location>
</feature>
<feature type="transmembrane region" description="Helical" evidence="8">
    <location>
        <begin position="123"/>
        <end position="143"/>
    </location>
</feature>
<gene>
    <name evidence="9" type="ORF">ACFPZN_29195</name>
</gene>
<dbReference type="PANTHER" id="PTHR36838:SF1">
    <property type="entry name" value="SLR1864 PROTEIN"/>
    <property type="match status" value="1"/>
</dbReference>
<evidence type="ECO:0000256" key="3">
    <source>
        <dbReference type="ARBA" id="ARBA00022448"/>
    </source>
</evidence>
<dbReference type="PANTHER" id="PTHR36838">
    <property type="entry name" value="AUXIN EFFLUX CARRIER FAMILY PROTEIN"/>
    <property type="match status" value="1"/>
</dbReference>
<evidence type="ECO:0000256" key="1">
    <source>
        <dbReference type="ARBA" id="ARBA00004651"/>
    </source>
</evidence>
<feature type="transmembrane region" description="Helical" evidence="8">
    <location>
        <begin position="94"/>
        <end position="117"/>
    </location>
</feature>
<proteinExistence type="inferred from homology"/>
<dbReference type="Pfam" id="PF03547">
    <property type="entry name" value="Mem_trans"/>
    <property type="match status" value="1"/>
</dbReference>
<name>A0ABW1A984_9ACTN</name>
<keyword evidence="3" id="KW-0813">Transport</keyword>
<dbReference type="InterPro" id="IPR038770">
    <property type="entry name" value="Na+/solute_symporter_sf"/>
</dbReference>
<accession>A0ABW1A984</accession>